<evidence type="ECO:0000313" key="2">
    <source>
        <dbReference type="EMBL" id="NUU77989.1"/>
    </source>
</evidence>
<sequence length="127" mass="14638">MAEFEFLPTPKPNHKRFKPTQKQHTSISNKVDKEAYRRASEAGYVCCERCGCSRPKHWFERCHMINASQYGTGKAPWNIVILCGPKTATGTCHNWADETAEGRAWKVDKQAELFIYYTVGEGQEHWK</sequence>
<comment type="caution">
    <text evidence="2">The sequence shown here is derived from an EMBL/GenBank/DDBJ whole genome shotgun (WGS) entry which is preliminary data.</text>
</comment>
<dbReference type="RefSeq" id="WP_175397634.1">
    <property type="nucleotide sequence ID" value="NZ_JABMCB010000193.1"/>
</dbReference>
<keyword evidence="3" id="KW-1185">Reference proteome</keyword>
<proteinExistence type="predicted"/>
<evidence type="ECO:0008006" key="4">
    <source>
        <dbReference type="Google" id="ProtNLM"/>
    </source>
</evidence>
<dbReference type="AlphaFoldDB" id="A0A7Y6C1T1"/>
<feature type="compositionally biased region" description="Basic residues" evidence="1">
    <location>
        <begin position="12"/>
        <end position="21"/>
    </location>
</feature>
<name>A0A7Y6C1T1_9BACL</name>
<protein>
    <recommendedName>
        <fullName evidence="4">HNH endonuclease</fullName>
    </recommendedName>
</protein>
<evidence type="ECO:0000313" key="3">
    <source>
        <dbReference type="Proteomes" id="UP000526125"/>
    </source>
</evidence>
<gene>
    <name evidence="2" type="ORF">HP552_22505</name>
</gene>
<dbReference type="EMBL" id="JABMCB010000193">
    <property type="protein sequence ID" value="NUU77989.1"/>
    <property type="molecule type" value="Genomic_DNA"/>
</dbReference>
<reference evidence="2 3" key="1">
    <citation type="submission" date="2020-05" db="EMBL/GenBank/DDBJ databases">
        <title>Genome Sequencing of Type Strains.</title>
        <authorList>
            <person name="Lemaire J.F."/>
            <person name="Inderbitzin P."/>
            <person name="Gregorio O.A."/>
            <person name="Collins S.B."/>
            <person name="Wespe N."/>
            <person name="Knight-Connoni V."/>
        </authorList>
    </citation>
    <scope>NUCLEOTIDE SEQUENCE [LARGE SCALE GENOMIC DNA]</scope>
    <source>
        <strain evidence="2 3">LMG 21957</strain>
    </source>
</reference>
<accession>A0A7Y6C1T1</accession>
<evidence type="ECO:0000256" key="1">
    <source>
        <dbReference type="SAM" id="MobiDB-lite"/>
    </source>
</evidence>
<dbReference type="Proteomes" id="UP000526125">
    <property type="component" value="Unassembled WGS sequence"/>
</dbReference>
<organism evidence="2 3">
    <name type="scientific">Paenibacillus xylanilyticus</name>
    <dbReference type="NCBI Taxonomy" id="248903"/>
    <lineage>
        <taxon>Bacteria</taxon>
        <taxon>Bacillati</taxon>
        <taxon>Bacillota</taxon>
        <taxon>Bacilli</taxon>
        <taxon>Bacillales</taxon>
        <taxon>Paenibacillaceae</taxon>
        <taxon>Paenibacillus</taxon>
    </lineage>
</organism>
<feature type="region of interest" description="Disordered" evidence="1">
    <location>
        <begin position="1"/>
        <end position="30"/>
    </location>
</feature>